<evidence type="ECO:0000256" key="1">
    <source>
        <dbReference type="SAM" id="Phobius"/>
    </source>
</evidence>
<evidence type="ECO:0000313" key="2">
    <source>
        <dbReference type="EMBL" id="RIJ45953.1"/>
    </source>
</evidence>
<proteinExistence type="predicted"/>
<dbReference type="RefSeq" id="WP_119439915.1">
    <property type="nucleotide sequence ID" value="NZ_QWGR01000018.1"/>
</dbReference>
<accession>A0A399SVE1</accession>
<keyword evidence="1" id="KW-1133">Transmembrane helix</keyword>
<name>A0A399SVE1_9BACT</name>
<protein>
    <recommendedName>
        <fullName evidence="4">Bacterial Pleckstrin homology domain-containing protein</fullName>
    </recommendedName>
</protein>
<dbReference type="EMBL" id="QWGR01000018">
    <property type="protein sequence ID" value="RIJ45953.1"/>
    <property type="molecule type" value="Genomic_DNA"/>
</dbReference>
<feature type="transmembrane region" description="Helical" evidence="1">
    <location>
        <begin position="21"/>
        <end position="41"/>
    </location>
</feature>
<dbReference type="AlphaFoldDB" id="A0A399SVE1"/>
<evidence type="ECO:0008006" key="4">
    <source>
        <dbReference type="Google" id="ProtNLM"/>
    </source>
</evidence>
<keyword evidence="1" id="KW-0812">Transmembrane</keyword>
<evidence type="ECO:0000313" key="3">
    <source>
        <dbReference type="Proteomes" id="UP000265926"/>
    </source>
</evidence>
<reference evidence="2 3" key="1">
    <citation type="submission" date="2018-08" db="EMBL/GenBank/DDBJ databases">
        <title>Pallidiluteibacterium maritimus gen. nov., sp. nov., isolated from coastal sediment.</title>
        <authorList>
            <person name="Zhou L.Y."/>
        </authorList>
    </citation>
    <scope>NUCLEOTIDE SEQUENCE [LARGE SCALE GENOMIC DNA]</scope>
    <source>
        <strain evidence="2 3">XSD2</strain>
    </source>
</reference>
<organism evidence="2 3">
    <name type="scientific">Maribellus luteus</name>
    <dbReference type="NCBI Taxonomy" id="2305463"/>
    <lineage>
        <taxon>Bacteria</taxon>
        <taxon>Pseudomonadati</taxon>
        <taxon>Bacteroidota</taxon>
        <taxon>Bacteroidia</taxon>
        <taxon>Marinilabiliales</taxon>
        <taxon>Prolixibacteraceae</taxon>
        <taxon>Maribellus</taxon>
    </lineage>
</organism>
<dbReference type="OrthoDB" id="582675at2"/>
<keyword evidence="1" id="KW-0472">Membrane</keyword>
<gene>
    <name evidence="2" type="ORF">D1614_20755</name>
</gene>
<feature type="transmembrane region" description="Helical" evidence="1">
    <location>
        <begin position="56"/>
        <end position="76"/>
    </location>
</feature>
<dbReference type="Proteomes" id="UP000265926">
    <property type="component" value="Unassembled WGS sequence"/>
</dbReference>
<keyword evidence="3" id="KW-1185">Reference proteome</keyword>
<comment type="caution">
    <text evidence="2">The sequence shown here is derived from an EMBL/GenBank/DDBJ whole genome shotgun (WGS) entry which is preliminary data.</text>
</comment>
<sequence length="178" mass="20733">MEKPLFLEEQQVGQRRMLKTILITTLFGTGILGFWFIRLGYSRKRVTGEVFSDPAFMVVVLLFLAILTMVIVINSVSRLQTKIDKDGIYVRYFPYKKRWEKISVSGIHSYRLRKYRPYREYGGYGIKDRRRKGKAYIISGRTGLQLHLKNGKKILIGTQKKQAIIYAMDKVMKGKKTA</sequence>